<name>A0ABZ3D8L2_9PROT</name>
<proteinExistence type="predicted"/>
<feature type="compositionally biased region" description="Polar residues" evidence="1">
    <location>
        <begin position="142"/>
        <end position="155"/>
    </location>
</feature>
<evidence type="ECO:0000313" key="2">
    <source>
        <dbReference type="EMBL" id="XAE43846.1"/>
    </source>
</evidence>
<evidence type="ECO:0000256" key="1">
    <source>
        <dbReference type="SAM" id="MobiDB-lite"/>
    </source>
</evidence>
<accession>A0ABZ3D8L2</accession>
<protein>
    <submittedName>
        <fullName evidence="2">Uncharacterized protein</fullName>
    </submittedName>
</protein>
<keyword evidence="3" id="KW-1185">Reference proteome</keyword>
<feature type="region of interest" description="Disordered" evidence="1">
    <location>
        <begin position="134"/>
        <end position="155"/>
    </location>
</feature>
<reference evidence="2 3" key="1">
    <citation type="submission" date="2024-04" db="EMBL/GenBank/DDBJ databases">
        <title>Complete genome sequence of Nguyenibacter vanlangesis HBCM-1154, a strain capable of nitrogen fixation, IAA production, and phosphorus solubilization isolated from sugarcane soil.</title>
        <authorList>
            <person name="MY HANH P."/>
        </authorList>
    </citation>
    <scope>NUCLEOTIDE SEQUENCE [LARGE SCALE GENOMIC DNA]</scope>
    <source>
        <strain evidence="2 3">HBCM 1154</strain>
    </source>
</reference>
<feature type="region of interest" description="Disordered" evidence="1">
    <location>
        <begin position="1"/>
        <end position="21"/>
    </location>
</feature>
<dbReference type="Proteomes" id="UP001449795">
    <property type="component" value="Chromosome"/>
</dbReference>
<evidence type="ECO:0000313" key="3">
    <source>
        <dbReference type="Proteomes" id="UP001449795"/>
    </source>
</evidence>
<organism evidence="2 3">
    <name type="scientific">Nguyenibacter vanlangensis</name>
    <dbReference type="NCBI Taxonomy" id="1216886"/>
    <lineage>
        <taxon>Bacteria</taxon>
        <taxon>Pseudomonadati</taxon>
        <taxon>Pseudomonadota</taxon>
        <taxon>Alphaproteobacteria</taxon>
        <taxon>Acetobacterales</taxon>
        <taxon>Acetobacteraceae</taxon>
        <taxon>Nguyenibacter</taxon>
    </lineage>
</organism>
<sequence length="168" mass="18034">MAGQQLRARRALTGPMTGAPTGIGRRRALWAVILLAALGAPPARAQFGCGANPGACPPNPAAREQLRMQLQTEIQQRQFAARQRAQEAIDRDRARLTILQQQRQAAPPGPSMPQTPEEQWLNADIARQGQAMRGTYHAQPTGPGTWTIRNGQGTPQGACRAVGTALIC</sequence>
<dbReference type="EMBL" id="CP152276">
    <property type="protein sequence ID" value="XAE43846.1"/>
    <property type="molecule type" value="Genomic_DNA"/>
</dbReference>
<gene>
    <name evidence="2" type="ORF">AAC691_05275</name>
</gene>
<dbReference type="RefSeq" id="WP_342629203.1">
    <property type="nucleotide sequence ID" value="NZ_CP152276.1"/>
</dbReference>